<dbReference type="AlphaFoldDB" id="A0A3N4J2X1"/>
<gene>
    <name evidence="2" type="ORF">L873DRAFT_307116</name>
</gene>
<proteinExistence type="predicted"/>
<protein>
    <submittedName>
        <fullName evidence="2">Uncharacterized protein</fullName>
    </submittedName>
</protein>
<dbReference type="Proteomes" id="UP000276215">
    <property type="component" value="Unassembled WGS sequence"/>
</dbReference>
<name>A0A3N4J2X1_9PEZI</name>
<feature type="compositionally biased region" description="Polar residues" evidence="1">
    <location>
        <begin position="37"/>
        <end position="46"/>
    </location>
</feature>
<accession>A0A3N4J2X1</accession>
<feature type="compositionally biased region" description="Basic and acidic residues" evidence="1">
    <location>
        <begin position="1"/>
        <end position="20"/>
    </location>
</feature>
<keyword evidence="3" id="KW-1185">Reference proteome</keyword>
<evidence type="ECO:0000313" key="2">
    <source>
        <dbReference type="EMBL" id="RPA91438.1"/>
    </source>
</evidence>
<sequence length="108" mass="11743">MSHVFADIHDTVDSNYRRESSTGSTPAAVSLDDTESAGPSTKTPTASPVLPHDESNPASFDPGHLSPFDMLASLIPEDDQHRLSLPHQSWPRSVIPSGQSVRLWVRPD</sequence>
<dbReference type="EMBL" id="ML120496">
    <property type="protein sequence ID" value="RPA91438.1"/>
    <property type="molecule type" value="Genomic_DNA"/>
</dbReference>
<evidence type="ECO:0000256" key="1">
    <source>
        <dbReference type="SAM" id="MobiDB-lite"/>
    </source>
</evidence>
<reference evidence="2 3" key="1">
    <citation type="journal article" date="2018" name="Nat. Ecol. Evol.">
        <title>Pezizomycetes genomes reveal the molecular basis of ectomycorrhizal truffle lifestyle.</title>
        <authorList>
            <person name="Murat C."/>
            <person name="Payen T."/>
            <person name="Noel B."/>
            <person name="Kuo A."/>
            <person name="Morin E."/>
            <person name="Chen J."/>
            <person name="Kohler A."/>
            <person name="Krizsan K."/>
            <person name="Balestrini R."/>
            <person name="Da Silva C."/>
            <person name="Montanini B."/>
            <person name="Hainaut M."/>
            <person name="Levati E."/>
            <person name="Barry K.W."/>
            <person name="Belfiori B."/>
            <person name="Cichocki N."/>
            <person name="Clum A."/>
            <person name="Dockter R.B."/>
            <person name="Fauchery L."/>
            <person name="Guy J."/>
            <person name="Iotti M."/>
            <person name="Le Tacon F."/>
            <person name="Lindquist E.A."/>
            <person name="Lipzen A."/>
            <person name="Malagnac F."/>
            <person name="Mello A."/>
            <person name="Molinier V."/>
            <person name="Miyauchi S."/>
            <person name="Poulain J."/>
            <person name="Riccioni C."/>
            <person name="Rubini A."/>
            <person name="Sitrit Y."/>
            <person name="Splivallo R."/>
            <person name="Traeger S."/>
            <person name="Wang M."/>
            <person name="Zifcakova L."/>
            <person name="Wipf D."/>
            <person name="Zambonelli A."/>
            <person name="Paolocci F."/>
            <person name="Nowrousian M."/>
            <person name="Ottonello S."/>
            <person name="Baldrian P."/>
            <person name="Spatafora J.W."/>
            <person name="Henrissat B."/>
            <person name="Nagy L.G."/>
            <person name="Aury J.M."/>
            <person name="Wincker P."/>
            <person name="Grigoriev I.V."/>
            <person name="Bonfante P."/>
            <person name="Martin F.M."/>
        </authorList>
    </citation>
    <scope>NUCLEOTIDE SEQUENCE [LARGE SCALE GENOMIC DNA]</scope>
    <source>
        <strain evidence="2 3">120613-1</strain>
    </source>
</reference>
<feature type="region of interest" description="Disordered" evidence="1">
    <location>
        <begin position="1"/>
        <end position="65"/>
    </location>
</feature>
<evidence type="ECO:0000313" key="3">
    <source>
        <dbReference type="Proteomes" id="UP000276215"/>
    </source>
</evidence>
<organism evidence="2 3">
    <name type="scientific">Choiromyces venosus 120613-1</name>
    <dbReference type="NCBI Taxonomy" id="1336337"/>
    <lineage>
        <taxon>Eukaryota</taxon>
        <taxon>Fungi</taxon>
        <taxon>Dikarya</taxon>
        <taxon>Ascomycota</taxon>
        <taxon>Pezizomycotina</taxon>
        <taxon>Pezizomycetes</taxon>
        <taxon>Pezizales</taxon>
        <taxon>Tuberaceae</taxon>
        <taxon>Choiromyces</taxon>
    </lineage>
</organism>